<feature type="domain" description="Bacterial sugar transferase" evidence="4">
    <location>
        <begin position="2"/>
        <end position="173"/>
    </location>
</feature>
<comment type="similarity">
    <text evidence="1">Belongs to the bacterial sugar transferase family.</text>
</comment>
<evidence type="ECO:0000256" key="1">
    <source>
        <dbReference type="ARBA" id="ARBA00006464"/>
    </source>
</evidence>
<gene>
    <name evidence="5" type="ORF">PSQ19_11040</name>
</gene>
<reference evidence="5 6" key="1">
    <citation type="submission" date="2023-02" db="EMBL/GenBank/DDBJ databases">
        <title>Devosia algicola sp. nov., isolated from the phycosphere of marine algae.</title>
        <authorList>
            <person name="Kim J.M."/>
            <person name="Lee J.K."/>
            <person name="Choi B.J."/>
            <person name="Bayburt H."/>
            <person name="Jeon C.O."/>
        </authorList>
    </citation>
    <scope>NUCLEOTIDE SEQUENCE [LARGE SCALE GENOMIC DNA]</scope>
    <source>
        <strain evidence="5 6">G20-9</strain>
    </source>
</reference>
<dbReference type="PANTHER" id="PTHR30576">
    <property type="entry name" value="COLANIC BIOSYNTHESIS UDP-GLUCOSE LIPID CARRIER TRANSFERASE"/>
    <property type="match status" value="1"/>
</dbReference>
<proteinExistence type="inferred from homology"/>
<keyword evidence="6" id="KW-1185">Reference proteome</keyword>
<sequence>MKRLFDVLLALIAAPFVLVIVLIFGILVRLTSAGPAIFRQTRIGYHEVPFTCLKLRTMRIDTPDAPSHEIGVTAITKVGRLMRGTKIDELPQIWNILIGDMSFVGPRPCLPSQTQLIEARRVQGLDKVRPGITGIAQIAGVDMSDPERLAKLDATYLDDMSLKADMALIWATATGAGRGDRVARP</sequence>
<evidence type="ECO:0000313" key="5">
    <source>
        <dbReference type="EMBL" id="WDR01361.1"/>
    </source>
</evidence>
<keyword evidence="5" id="KW-0808">Transferase</keyword>
<keyword evidence="3" id="KW-1133">Transmembrane helix</keyword>
<dbReference type="PANTHER" id="PTHR30576:SF10">
    <property type="entry name" value="SLL5057 PROTEIN"/>
    <property type="match status" value="1"/>
</dbReference>
<dbReference type="RefSeq" id="WP_282217772.1">
    <property type="nucleotide sequence ID" value="NZ_CP118246.1"/>
</dbReference>
<feature type="transmembrane region" description="Helical" evidence="3">
    <location>
        <begin position="7"/>
        <end position="28"/>
    </location>
</feature>
<evidence type="ECO:0000259" key="4">
    <source>
        <dbReference type="Pfam" id="PF02397"/>
    </source>
</evidence>
<evidence type="ECO:0000313" key="6">
    <source>
        <dbReference type="Proteomes" id="UP001220530"/>
    </source>
</evidence>
<dbReference type="InterPro" id="IPR003362">
    <property type="entry name" value="Bact_transf"/>
</dbReference>
<keyword evidence="3" id="KW-0812">Transmembrane</keyword>
<dbReference type="Proteomes" id="UP001220530">
    <property type="component" value="Chromosome"/>
</dbReference>
<evidence type="ECO:0000256" key="3">
    <source>
        <dbReference type="SAM" id="Phobius"/>
    </source>
</evidence>
<name>A0ABY7YJA7_9HYPH</name>
<dbReference type="GO" id="GO:0016740">
    <property type="term" value="F:transferase activity"/>
    <property type="evidence" value="ECO:0007669"/>
    <property type="project" value="UniProtKB-KW"/>
</dbReference>
<protein>
    <submittedName>
        <fullName evidence="5">Sugar transferase</fullName>
    </submittedName>
</protein>
<dbReference type="EMBL" id="CP118246">
    <property type="protein sequence ID" value="WDR01361.1"/>
    <property type="molecule type" value="Genomic_DNA"/>
</dbReference>
<dbReference type="Pfam" id="PF02397">
    <property type="entry name" value="Bac_transf"/>
    <property type="match status" value="1"/>
</dbReference>
<keyword evidence="3" id="KW-0472">Membrane</keyword>
<evidence type="ECO:0000256" key="2">
    <source>
        <dbReference type="ARBA" id="ARBA00023169"/>
    </source>
</evidence>
<organism evidence="5 6">
    <name type="scientific">Devosia algicola</name>
    <dbReference type="NCBI Taxonomy" id="3026418"/>
    <lineage>
        <taxon>Bacteria</taxon>
        <taxon>Pseudomonadati</taxon>
        <taxon>Pseudomonadota</taxon>
        <taxon>Alphaproteobacteria</taxon>
        <taxon>Hyphomicrobiales</taxon>
        <taxon>Devosiaceae</taxon>
        <taxon>Devosia</taxon>
    </lineage>
</organism>
<keyword evidence="2" id="KW-0270">Exopolysaccharide synthesis</keyword>
<accession>A0ABY7YJA7</accession>